<dbReference type="Proteomes" id="UP000596381">
    <property type="component" value="Segment"/>
</dbReference>
<organism evidence="1 2">
    <name type="scientific">Klebsiella phage vB_KpM_FBKp24</name>
    <dbReference type="NCBI Taxonomy" id="2801834"/>
    <lineage>
        <taxon>Viruses</taxon>
        <taxon>Duplodnaviria</taxon>
        <taxon>Heunggongvirae</taxon>
        <taxon>Uroviricota</taxon>
        <taxon>Caudoviricetes</taxon>
        <taxon>Chimalliviridae</taxon>
        <taxon>Maaswegvirus</taxon>
        <taxon>Maaswegvirus Kp24</taxon>
    </lineage>
</organism>
<name>A0A7U0J702_9CAUD</name>
<proteinExistence type="predicted"/>
<gene>
    <name evidence="1" type="ORF">vBKpMFBKp24_328</name>
</gene>
<evidence type="ECO:0000313" key="1">
    <source>
        <dbReference type="EMBL" id="QQV91992.1"/>
    </source>
</evidence>
<sequence>MSNIQYQQFYMSYGIRNRTTLSNPRAFNIENFALPKNSILHYLPTNAIDLGPDETFFAFQRERTRPYADNITEMTSFIGSPRRKGAFNVSNLKRTWIQKRRGFRRVTDINRALDDRNTAILANYSLIPMQWRYLPLPMARFWRFQNLLSTLYTQAKYYAEHSDRHQFILVNVPDEMPTKMQLNISVEDGGVPLLNAYQNQHRNKSLVQTYSDVFDLHFPGISSEFPGDVARESFDESALGFETDSSFIEHSGLALEEMNRIRLGYFQNDDSLFIQDLWQWLSEKREESLLNIIPSDHYDKINFVFLRMGKFTVLNLGRLSRWTKSNENPKGDAYAQVSRLMLQHLTALKLLTGVQEQATIEETIPDENTGESEILEVSETVEDDVVIETVVAEDETPTGIPKKTVTVKEIRDKINAGQPGIRTQIVDAFKSLTEEIETTEAPRALRLVSAPDVDAETVIEPPLEDKVEDPLISGIRIQAETLLSKGLITQGEYKRHLRLAESYKTIPSPFNEEISLDEYRQIPKEIVWDFKPKEVVDIAHVKDKSMLKSTLIDYDRKYVEEVMQKDVINLVLGFQKAGYAITDFKVERQVDALNDLYDYTVKISPVKGAPSTVRFQLPVVDKNGKYKVGGIKYFMRKLRFDKPIRKISPSTVALSTYYGKLFVDRSDKRRHDYGEWLKDAMNVAALSNPPLMAEIVYGNSFTDSQPVPRTYSAIAKEVISFDAAGMNFFFDYPNIGKNFPDWNGQGNIPVGKRGRSTVTMDREGYLQVGPERLGHISKLFGADPVNRPNELVTISILGQEFPLAIVLMYLEGFTQFVDKMEIKPQRRTKGARVQPDQNTFEIVFADEIWRIPRITHPDVLIYSSLQLWKNALKNYSVAELDNQDNYNALLSDMQLSGRYLYEFSNLKALFIDPIAEENLEAMNEPTEFIPLLKKAAFYLATDEYPSDLSSQGSLFKGYERMAGAVYRTFAEAVRRQSSSNLSSRAQLDFPPFEILSAIQKDPSVSLVEDSNPIQNLKEKENLTYSGTGGRGKRSMTRRTRAFHPSDIGIRSESSVDNGDVGINCYLSANPNLTSLRGTARTETDLSKEKGFSNVLSTSALVSPFSTYDDPKRVNFIGIQSSHKRYSVGDDLGYIRTGYELMMAQRTDDLFSSVAKGPGTITEKTKGHVVIKYDDPELGEDQIELGRKFGIVTGHTEPHEVVCDLEVGAKVDKDHVVAYHPGFFARDWREPTQVAFKNGVTTNIALVENNNTFEDASLISERLSQKMTTLVTHTRVLMVNFNQAIRNLVSEGQHVDNEDTLAFIEDEVSATFDYFDESTMETLKRLGNPAPRAKHVGKVEKIEVFYFGEKEDMSDSVRKIADKYDSIRAKNAKLLGTETALTGQVFTPSRIDGMPLEIDMMAIRIYITHQRGMGDGDKLVVGNQKKSVVSGVYKGICRTTTPVLPGGQPWDIDLQFSYRAINARIVNSALLLGMGNILIENIQQEMLKAYDSE</sequence>
<dbReference type="EMBL" id="MW394391">
    <property type="protein sequence ID" value="QQV91992.1"/>
    <property type="molecule type" value="Genomic_DNA"/>
</dbReference>
<reference evidence="1 2" key="1">
    <citation type="submission" date="2020-12" db="EMBL/GenBank/DDBJ databases">
        <title>Genomic characterization of four novel bacteriophages infecting Klebsiella pneumoniae.</title>
        <authorList>
            <person name="Estrada Bonilla B."/>
            <person name="Costa A.R."/>
            <person name="van Rossum T."/>
            <person name="Hagedoorn S."/>
            <person name="Wallinga H."/>
            <person name="Xiao M."/>
            <person name="Song W."/>
            <person name="Haas P.-J."/>
            <person name="Nobrega F.L."/>
            <person name="Brouns S.J.J."/>
        </authorList>
    </citation>
    <scope>NUCLEOTIDE SEQUENCE [LARGE SCALE GENOMIC DNA]</scope>
</reference>
<protein>
    <submittedName>
        <fullName evidence="1">RNA polymerase beta subunit</fullName>
    </submittedName>
</protein>
<accession>A0A7U0J702</accession>
<keyword evidence="2" id="KW-1185">Reference proteome</keyword>
<evidence type="ECO:0000313" key="2">
    <source>
        <dbReference type="Proteomes" id="UP000596381"/>
    </source>
</evidence>